<keyword evidence="4" id="KW-1185">Reference proteome</keyword>
<feature type="domain" description="F-box" evidence="2">
    <location>
        <begin position="31"/>
        <end position="72"/>
    </location>
</feature>
<evidence type="ECO:0000259" key="2">
    <source>
        <dbReference type="SMART" id="SM00256"/>
    </source>
</evidence>
<protein>
    <recommendedName>
        <fullName evidence="2">F-box domain-containing protein</fullName>
    </recommendedName>
</protein>
<dbReference type="InterPro" id="IPR036047">
    <property type="entry name" value="F-box-like_dom_sf"/>
</dbReference>
<evidence type="ECO:0000313" key="3">
    <source>
        <dbReference type="EMBL" id="OMJ89906.1"/>
    </source>
</evidence>
<evidence type="ECO:0000313" key="4">
    <source>
        <dbReference type="Proteomes" id="UP000187209"/>
    </source>
</evidence>
<comment type="caution">
    <text evidence="3">The sequence shown here is derived from an EMBL/GenBank/DDBJ whole genome shotgun (WGS) entry which is preliminary data.</text>
</comment>
<sequence>MWNRFHQKLYTDTQETQTDSKPIIQGPLLILPQKILINILLFLDFHKDIPNIIETCRFMQNIINSEVFQVKSFNSWSHHPNKTTIQNLQKEEQKNSSNLEDTIKTKAEAILSIKKVVAVNNFVSNKIASQDKKIDELTKELNKATEDLRINKNITNKGLEKYYRKEKEYNDVHKALQNTENEIFYITSSESSELENLKNKYEKVSNENVVLDKHCRILACELMELEHKAIELESTFTAYETAVDRMNEYFMMMFVPKIDVIINKSSEDVVQ</sequence>
<feature type="coiled-coil region" evidence="1">
    <location>
        <begin position="187"/>
        <end position="214"/>
    </location>
</feature>
<gene>
    <name evidence="3" type="ORF">SteCoe_7896</name>
</gene>
<dbReference type="AlphaFoldDB" id="A0A1R2CLR6"/>
<dbReference type="EMBL" id="MPUH01000115">
    <property type="protein sequence ID" value="OMJ89906.1"/>
    <property type="molecule type" value="Genomic_DNA"/>
</dbReference>
<proteinExistence type="predicted"/>
<name>A0A1R2CLR6_9CILI</name>
<dbReference type="InterPro" id="IPR001810">
    <property type="entry name" value="F-box_dom"/>
</dbReference>
<dbReference type="SUPFAM" id="SSF81383">
    <property type="entry name" value="F-box domain"/>
    <property type="match status" value="1"/>
</dbReference>
<evidence type="ECO:0000256" key="1">
    <source>
        <dbReference type="SAM" id="Coils"/>
    </source>
</evidence>
<dbReference type="Proteomes" id="UP000187209">
    <property type="component" value="Unassembled WGS sequence"/>
</dbReference>
<dbReference type="OrthoDB" id="324130at2759"/>
<reference evidence="3 4" key="1">
    <citation type="submission" date="2016-11" db="EMBL/GenBank/DDBJ databases">
        <title>The macronuclear genome of Stentor coeruleus: a giant cell with tiny introns.</title>
        <authorList>
            <person name="Slabodnick M."/>
            <person name="Ruby J.G."/>
            <person name="Reiff S.B."/>
            <person name="Swart E.C."/>
            <person name="Gosai S."/>
            <person name="Prabakaran S."/>
            <person name="Witkowska E."/>
            <person name="Larue G.E."/>
            <person name="Fisher S."/>
            <person name="Freeman R.M."/>
            <person name="Gunawardena J."/>
            <person name="Chu W."/>
            <person name="Stover N.A."/>
            <person name="Gregory B.D."/>
            <person name="Nowacki M."/>
            <person name="Derisi J."/>
            <person name="Roy S.W."/>
            <person name="Marshall W.F."/>
            <person name="Sood P."/>
        </authorList>
    </citation>
    <scope>NUCLEOTIDE SEQUENCE [LARGE SCALE GENOMIC DNA]</scope>
    <source>
        <strain evidence="3">WM001</strain>
    </source>
</reference>
<dbReference type="SMART" id="SM00256">
    <property type="entry name" value="FBOX"/>
    <property type="match status" value="1"/>
</dbReference>
<organism evidence="3 4">
    <name type="scientific">Stentor coeruleus</name>
    <dbReference type="NCBI Taxonomy" id="5963"/>
    <lineage>
        <taxon>Eukaryota</taxon>
        <taxon>Sar</taxon>
        <taxon>Alveolata</taxon>
        <taxon>Ciliophora</taxon>
        <taxon>Postciliodesmatophora</taxon>
        <taxon>Heterotrichea</taxon>
        <taxon>Heterotrichida</taxon>
        <taxon>Stentoridae</taxon>
        <taxon>Stentor</taxon>
    </lineage>
</organism>
<keyword evidence="1" id="KW-0175">Coiled coil</keyword>
<accession>A0A1R2CLR6</accession>
<feature type="coiled-coil region" evidence="1">
    <location>
        <begin position="120"/>
        <end position="154"/>
    </location>
</feature>